<dbReference type="KEGG" id="dbc:MFMK1_001541"/>
<dbReference type="GO" id="GO:0043190">
    <property type="term" value="C:ATP-binding cassette (ABC) transporter complex"/>
    <property type="evidence" value="ECO:0007669"/>
    <property type="project" value="InterPro"/>
</dbReference>
<dbReference type="Gene3D" id="3.90.76.10">
    <property type="entry name" value="Dipeptide-binding Protein, Domain 1"/>
    <property type="match status" value="1"/>
</dbReference>
<dbReference type="GO" id="GO:0015833">
    <property type="term" value="P:peptide transport"/>
    <property type="evidence" value="ECO:0007669"/>
    <property type="project" value="TreeGrafter"/>
</dbReference>
<feature type="chain" id="PRO_5043546699" evidence="5">
    <location>
        <begin position="23"/>
        <end position="554"/>
    </location>
</feature>
<dbReference type="InterPro" id="IPR030678">
    <property type="entry name" value="Peptide/Ni-bd"/>
</dbReference>
<keyword evidence="4 5" id="KW-0732">Signal</keyword>
<dbReference type="CDD" id="cd08504">
    <property type="entry name" value="PBP2_OppA"/>
    <property type="match status" value="1"/>
</dbReference>
<dbReference type="InterPro" id="IPR000914">
    <property type="entry name" value="SBP_5_dom"/>
</dbReference>
<comment type="subcellular location">
    <subcellularLocation>
        <location evidence="1">Cell membrane</location>
        <topology evidence="1">Lipid-anchor</topology>
    </subcellularLocation>
</comment>
<dbReference type="AlphaFoldDB" id="A0AAU0ULT9"/>
<dbReference type="PANTHER" id="PTHR30290">
    <property type="entry name" value="PERIPLASMIC BINDING COMPONENT OF ABC TRANSPORTER"/>
    <property type="match status" value="1"/>
</dbReference>
<dbReference type="GO" id="GO:1904680">
    <property type="term" value="F:peptide transmembrane transporter activity"/>
    <property type="evidence" value="ECO:0007669"/>
    <property type="project" value="TreeGrafter"/>
</dbReference>
<protein>
    <submittedName>
        <fullName evidence="7">Peptide ABC transporter substrate-binding protein</fullName>
    </submittedName>
</protein>
<dbReference type="InterPro" id="IPR039424">
    <property type="entry name" value="SBP_5"/>
</dbReference>
<evidence type="ECO:0000256" key="5">
    <source>
        <dbReference type="SAM" id="SignalP"/>
    </source>
</evidence>
<dbReference type="FunFam" id="3.10.105.10:FF:000001">
    <property type="entry name" value="Oligopeptide ABC transporter, oligopeptide-binding protein"/>
    <property type="match status" value="1"/>
</dbReference>
<comment type="similarity">
    <text evidence="2">Belongs to the bacterial solute-binding protein 5 family.</text>
</comment>
<dbReference type="PROSITE" id="PS01040">
    <property type="entry name" value="SBP_BACTERIAL_5"/>
    <property type="match status" value="1"/>
</dbReference>
<evidence type="ECO:0000313" key="8">
    <source>
        <dbReference type="Proteomes" id="UP001329915"/>
    </source>
</evidence>
<dbReference type="FunFam" id="3.90.76.10:FF:000001">
    <property type="entry name" value="Oligopeptide ABC transporter substrate-binding protein"/>
    <property type="match status" value="1"/>
</dbReference>
<gene>
    <name evidence="7" type="ORF">MFMK1_001541</name>
</gene>
<dbReference type="Proteomes" id="UP001329915">
    <property type="component" value="Chromosome"/>
</dbReference>
<keyword evidence="8" id="KW-1185">Reference proteome</keyword>
<dbReference type="PANTHER" id="PTHR30290:SF79">
    <property type="entry name" value="DIPEPTIDE-BINDING PROTEIN DPPE"/>
    <property type="match status" value="1"/>
</dbReference>
<dbReference type="EMBL" id="CP121694">
    <property type="protein sequence ID" value="WRO21729.1"/>
    <property type="molecule type" value="Genomic_DNA"/>
</dbReference>
<name>A0AAU0ULT9_9FIRM</name>
<evidence type="ECO:0000313" key="7">
    <source>
        <dbReference type="EMBL" id="WRO21729.1"/>
    </source>
</evidence>
<dbReference type="InterPro" id="IPR023765">
    <property type="entry name" value="SBP_5_CS"/>
</dbReference>
<dbReference type="GO" id="GO:0030288">
    <property type="term" value="C:outer membrane-bounded periplasmic space"/>
    <property type="evidence" value="ECO:0007669"/>
    <property type="project" value="UniProtKB-ARBA"/>
</dbReference>
<proteinExistence type="inferred from homology"/>
<feature type="domain" description="Solute-binding protein family 5" evidence="6">
    <location>
        <begin position="86"/>
        <end position="475"/>
    </location>
</feature>
<evidence type="ECO:0000259" key="6">
    <source>
        <dbReference type="Pfam" id="PF00496"/>
    </source>
</evidence>
<evidence type="ECO:0000256" key="1">
    <source>
        <dbReference type="ARBA" id="ARBA00004193"/>
    </source>
</evidence>
<evidence type="ECO:0000256" key="3">
    <source>
        <dbReference type="ARBA" id="ARBA00022448"/>
    </source>
</evidence>
<sequence length="554" mass="62092">MLRKSKLLFVVALTLVVVFALAGCGAPKNEGKGSDNAGKEEVKQKITYNLGSEPETLDPGKVTGNPDMTAINAMMEGLTRYNMDGELEPAMAKDWDISPDGTVYTFKIREDAKWSNGDPVTAEDFEFAWRQILDPEFAADYAYELYYLKNAAAYNDFEDTSVTSPDQIGVEAVDAKTLEVTLAAPAPQFLGLTAFPAYFPVHKATATANPDWHAEPETYVNNGPFKMTVWEHDQKIVFEKNETYWDKDSVRLDELVMTLVSSESTELAMFETGDIDVGDNPPNEEMDRLKADANYGLTIGGDLSTYYYVFNTTAKPFDDVRVRKALTMAIDREAIVENIAKAGQIPAFAYVPFGLDDADKSKDFREEGGNDYFAENLEKAQELLAEAGYPNGEGFPEFEILNTDRELYLNIAQAIQEMWKQNLGIEGVKVISQEWGSYLKARAELDYLVAAAGWGADYADPMTFLDMYIKDGGNNDTGWSDERYDQSIAKANSTNDQAVRMQAMHEAEDILMEAMPLMPIYFYTNPYIMKDYVKDVVVPDFGPNMDFKWAYVEK</sequence>
<keyword evidence="3" id="KW-0813">Transport</keyword>
<accession>A0AAU0ULT9</accession>
<evidence type="ECO:0000256" key="2">
    <source>
        <dbReference type="ARBA" id="ARBA00005695"/>
    </source>
</evidence>
<dbReference type="SUPFAM" id="SSF53850">
    <property type="entry name" value="Periplasmic binding protein-like II"/>
    <property type="match status" value="1"/>
</dbReference>
<reference evidence="7 8" key="1">
    <citation type="submission" date="2023-04" db="EMBL/GenBank/DDBJ databases">
        <authorList>
            <person name="Hsu D."/>
        </authorList>
    </citation>
    <scope>NUCLEOTIDE SEQUENCE [LARGE SCALE GENOMIC DNA]</scope>
    <source>
        <strain evidence="7 8">MK1</strain>
    </source>
</reference>
<feature type="signal peptide" evidence="5">
    <location>
        <begin position="1"/>
        <end position="22"/>
    </location>
</feature>
<dbReference type="Gene3D" id="3.10.105.10">
    <property type="entry name" value="Dipeptide-binding Protein, Domain 3"/>
    <property type="match status" value="1"/>
</dbReference>
<dbReference type="Pfam" id="PF00496">
    <property type="entry name" value="SBP_bac_5"/>
    <property type="match status" value="1"/>
</dbReference>
<dbReference type="RefSeq" id="WP_366924560.1">
    <property type="nucleotide sequence ID" value="NZ_CP121694.1"/>
</dbReference>
<dbReference type="PIRSF" id="PIRSF002741">
    <property type="entry name" value="MppA"/>
    <property type="match status" value="1"/>
</dbReference>
<dbReference type="Gene3D" id="3.40.190.10">
    <property type="entry name" value="Periplasmic binding protein-like II"/>
    <property type="match status" value="1"/>
</dbReference>
<evidence type="ECO:0000256" key="4">
    <source>
        <dbReference type="ARBA" id="ARBA00022729"/>
    </source>
</evidence>
<organism evidence="7 8">
    <name type="scientific">Metallumcola ferriviriculae</name>
    <dbReference type="NCBI Taxonomy" id="3039180"/>
    <lineage>
        <taxon>Bacteria</taxon>
        <taxon>Bacillati</taxon>
        <taxon>Bacillota</taxon>
        <taxon>Clostridia</taxon>
        <taxon>Neomoorellales</taxon>
        <taxon>Desulfitibacteraceae</taxon>
        <taxon>Metallumcola</taxon>
    </lineage>
</organism>
<dbReference type="PROSITE" id="PS51257">
    <property type="entry name" value="PROKAR_LIPOPROTEIN"/>
    <property type="match status" value="1"/>
</dbReference>